<evidence type="ECO:0000256" key="1">
    <source>
        <dbReference type="SAM" id="MobiDB-lite"/>
    </source>
</evidence>
<name>A0A9N9S5X8_9DIPT</name>
<feature type="compositionally biased region" description="Basic residues" evidence="1">
    <location>
        <begin position="1"/>
        <end position="17"/>
    </location>
</feature>
<evidence type="ECO:0008006" key="4">
    <source>
        <dbReference type="Google" id="ProtNLM"/>
    </source>
</evidence>
<accession>A0A9N9S5X8</accession>
<dbReference type="Proteomes" id="UP001153620">
    <property type="component" value="Chromosome 4"/>
</dbReference>
<organism evidence="2 3">
    <name type="scientific">Chironomus riparius</name>
    <dbReference type="NCBI Taxonomy" id="315576"/>
    <lineage>
        <taxon>Eukaryota</taxon>
        <taxon>Metazoa</taxon>
        <taxon>Ecdysozoa</taxon>
        <taxon>Arthropoda</taxon>
        <taxon>Hexapoda</taxon>
        <taxon>Insecta</taxon>
        <taxon>Pterygota</taxon>
        <taxon>Neoptera</taxon>
        <taxon>Endopterygota</taxon>
        <taxon>Diptera</taxon>
        <taxon>Nematocera</taxon>
        <taxon>Chironomoidea</taxon>
        <taxon>Chironomidae</taxon>
        <taxon>Chironominae</taxon>
        <taxon>Chironomus</taxon>
    </lineage>
</organism>
<evidence type="ECO:0000313" key="3">
    <source>
        <dbReference type="Proteomes" id="UP001153620"/>
    </source>
</evidence>
<protein>
    <recommendedName>
        <fullName evidence="4">F-box domain-containing protein</fullName>
    </recommendedName>
</protein>
<reference evidence="2" key="2">
    <citation type="submission" date="2022-10" db="EMBL/GenBank/DDBJ databases">
        <authorList>
            <consortium name="ENA_rothamsted_submissions"/>
            <consortium name="culmorum"/>
            <person name="King R."/>
        </authorList>
    </citation>
    <scope>NUCLEOTIDE SEQUENCE</scope>
</reference>
<sequence length="579" mass="68386">MLKRRSERSHSKTRSKIQKTSTLAQETNHNVNLPQIPVEIITNIISSLTDTNDIKNCMNLSKEVSSFIFRTPKIVHRFQFNLNCILEYNESLDFLKNKGRHVKYLKVNFDSDGMKIMKNLFSHTPNLKEFAIVNQSPLPPLPTVRRCFCCGSRQFHGVPSKQQDWVRFTKQCWMPRKGSVPLPGLKVLEIELRDLDDFIRSTKYVRSLEVLVINVSTLSDQRIMNEFIMQQDNLKELTLQSIGRLGAIRFPTRNVTKDVRFRLRKLKILTNGRMIYSDMVDGFLQTQANSLEEMEFDFSLRDSNLNIIFNRFTRLRKFIQTTDAENVLIRESGVIWRTLKHVAYYEDMNVEGIRLNRVWNSFPKISSVKCKFLNSSFGDFFMIKELDIKELNILNLKNSRFLNINNLTVGKLWDCENEENWITFMMRVRNARNLTINGLQNIDDFMYIIKSLIIFTRLEKFSFRYNPRNMKTIVSDDNETIPTGCKFYKILVDKNQKTVKVSSYIVKKCKGILGILIRYFKDFEFFEFCFNVMMMKKLDVEEHKIDIREFYEAKAEAPRSERRTLRNLPAINYRESLRN</sequence>
<dbReference type="InterPro" id="IPR032675">
    <property type="entry name" value="LRR_dom_sf"/>
</dbReference>
<evidence type="ECO:0000313" key="2">
    <source>
        <dbReference type="EMBL" id="CAG9810722.1"/>
    </source>
</evidence>
<keyword evidence="3" id="KW-1185">Reference proteome</keyword>
<proteinExistence type="predicted"/>
<dbReference type="Gene3D" id="3.80.10.10">
    <property type="entry name" value="Ribonuclease Inhibitor"/>
    <property type="match status" value="1"/>
</dbReference>
<dbReference type="EMBL" id="OU895880">
    <property type="protein sequence ID" value="CAG9810722.1"/>
    <property type="molecule type" value="Genomic_DNA"/>
</dbReference>
<feature type="region of interest" description="Disordered" evidence="1">
    <location>
        <begin position="1"/>
        <end position="24"/>
    </location>
</feature>
<reference evidence="2" key="1">
    <citation type="submission" date="2022-01" db="EMBL/GenBank/DDBJ databases">
        <authorList>
            <person name="King R."/>
        </authorList>
    </citation>
    <scope>NUCLEOTIDE SEQUENCE</scope>
</reference>
<dbReference type="AlphaFoldDB" id="A0A9N9S5X8"/>
<gene>
    <name evidence="2" type="ORF">CHIRRI_LOCUS13535</name>
</gene>